<keyword evidence="2" id="KW-1185">Reference proteome</keyword>
<dbReference type="AlphaFoldDB" id="A0A9K3N230"/>
<sequence length="44" mass="5059">MEDRPEILLVLFGLAGVNFSHRNFAKQPRSVAEFRRNSNPHCFG</sequence>
<evidence type="ECO:0000313" key="1">
    <source>
        <dbReference type="EMBL" id="KAF5784115.1"/>
    </source>
</evidence>
<gene>
    <name evidence="1" type="ORF">HanXRQr2_Chr11g0515801</name>
</gene>
<dbReference type="Proteomes" id="UP000215914">
    <property type="component" value="Unassembled WGS sequence"/>
</dbReference>
<organism evidence="1 2">
    <name type="scientific">Helianthus annuus</name>
    <name type="common">Common sunflower</name>
    <dbReference type="NCBI Taxonomy" id="4232"/>
    <lineage>
        <taxon>Eukaryota</taxon>
        <taxon>Viridiplantae</taxon>
        <taxon>Streptophyta</taxon>
        <taxon>Embryophyta</taxon>
        <taxon>Tracheophyta</taxon>
        <taxon>Spermatophyta</taxon>
        <taxon>Magnoliopsida</taxon>
        <taxon>eudicotyledons</taxon>
        <taxon>Gunneridae</taxon>
        <taxon>Pentapetalae</taxon>
        <taxon>asterids</taxon>
        <taxon>campanulids</taxon>
        <taxon>Asterales</taxon>
        <taxon>Asteraceae</taxon>
        <taxon>Asteroideae</taxon>
        <taxon>Heliantheae alliance</taxon>
        <taxon>Heliantheae</taxon>
        <taxon>Helianthus</taxon>
    </lineage>
</organism>
<protein>
    <submittedName>
        <fullName evidence="1">Uncharacterized protein</fullName>
    </submittedName>
</protein>
<dbReference type="Gramene" id="mRNA:HanXRQr2_Chr11g0515801">
    <property type="protein sequence ID" value="mRNA:HanXRQr2_Chr11g0515801"/>
    <property type="gene ID" value="HanXRQr2_Chr11g0515801"/>
</dbReference>
<reference evidence="1" key="1">
    <citation type="journal article" date="2017" name="Nature">
        <title>The sunflower genome provides insights into oil metabolism, flowering and Asterid evolution.</title>
        <authorList>
            <person name="Badouin H."/>
            <person name="Gouzy J."/>
            <person name="Grassa C.J."/>
            <person name="Murat F."/>
            <person name="Staton S.E."/>
            <person name="Cottret L."/>
            <person name="Lelandais-Briere C."/>
            <person name="Owens G.L."/>
            <person name="Carrere S."/>
            <person name="Mayjonade B."/>
            <person name="Legrand L."/>
            <person name="Gill N."/>
            <person name="Kane N.C."/>
            <person name="Bowers J.E."/>
            <person name="Hubner S."/>
            <person name="Bellec A."/>
            <person name="Berard A."/>
            <person name="Berges H."/>
            <person name="Blanchet N."/>
            <person name="Boniface M.C."/>
            <person name="Brunel D."/>
            <person name="Catrice O."/>
            <person name="Chaidir N."/>
            <person name="Claudel C."/>
            <person name="Donnadieu C."/>
            <person name="Faraut T."/>
            <person name="Fievet G."/>
            <person name="Helmstetter N."/>
            <person name="King M."/>
            <person name="Knapp S.J."/>
            <person name="Lai Z."/>
            <person name="Le Paslier M.C."/>
            <person name="Lippi Y."/>
            <person name="Lorenzon L."/>
            <person name="Mandel J.R."/>
            <person name="Marage G."/>
            <person name="Marchand G."/>
            <person name="Marquand E."/>
            <person name="Bret-Mestries E."/>
            <person name="Morien E."/>
            <person name="Nambeesan S."/>
            <person name="Nguyen T."/>
            <person name="Pegot-Espagnet P."/>
            <person name="Pouilly N."/>
            <person name="Raftis F."/>
            <person name="Sallet E."/>
            <person name="Schiex T."/>
            <person name="Thomas J."/>
            <person name="Vandecasteele C."/>
            <person name="Vares D."/>
            <person name="Vear F."/>
            <person name="Vautrin S."/>
            <person name="Crespi M."/>
            <person name="Mangin B."/>
            <person name="Burke J.M."/>
            <person name="Salse J."/>
            <person name="Munos S."/>
            <person name="Vincourt P."/>
            <person name="Rieseberg L.H."/>
            <person name="Langlade N.B."/>
        </authorList>
    </citation>
    <scope>NUCLEOTIDE SEQUENCE</scope>
    <source>
        <tissue evidence="1">Leaves</tissue>
    </source>
</reference>
<proteinExistence type="predicted"/>
<name>A0A9K3N230_HELAN</name>
<comment type="caution">
    <text evidence="1">The sequence shown here is derived from an EMBL/GenBank/DDBJ whole genome shotgun (WGS) entry which is preliminary data.</text>
</comment>
<evidence type="ECO:0000313" key="2">
    <source>
        <dbReference type="Proteomes" id="UP000215914"/>
    </source>
</evidence>
<dbReference type="EMBL" id="MNCJ02000326">
    <property type="protein sequence ID" value="KAF5784115.1"/>
    <property type="molecule type" value="Genomic_DNA"/>
</dbReference>
<reference evidence="1" key="2">
    <citation type="submission" date="2020-06" db="EMBL/GenBank/DDBJ databases">
        <title>Helianthus annuus Genome sequencing and assembly Release 2.</title>
        <authorList>
            <person name="Gouzy J."/>
            <person name="Langlade N."/>
            <person name="Munos S."/>
        </authorList>
    </citation>
    <scope>NUCLEOTIDE SEQUENCE</scope>
    <source>
        <tissue evidence="1">Leaves</tissue>
    </source>
</reference>
<accession>A0A9K3N230</accession>